<dbReference type="PROSITE" id="PS51186">
    <property type="entry name" value="GNAT"/>
    <property type="match status" value="1"/>
</dbReference>
<dbReference type="EMBL" id="JACGWT010000006">
    <property type="protein sequence ID" value="MBA8795944.1"/>
    <property type="molecule type" value="Genomic_DNA"/>
</dbReference>
<proteinExistence type="predicted"/>
<reference evidence="2 3" key="1">
    <citation type="submission" date="2020-07" db="EMBL/GenBank/DDBJ databases">
        <title>Sequencing the genomes of 1000 actinobacteria strains.</title>
        <authorList>
            <person name="Klenk H.-P."/>
        </authorList>
    </citation>
    <scope>NUCLEOTIDE SEQUENCE [LARGE SCALE GENOMIC DNA]</scope>
    <source>
        <strain evidence="2 3">DSM 100723</strain>
    </source>
</reference>
<dbReference type="Gene3D" id="3.40.630.30">
    <property type="match status" value="1"/>
</dbReference>
<dbReference type="Proteomes" id="UP000523079">
    <property type="component" value="Unassembled WGS sequence"/>
</dbReference>
<evidence type="ECO:0000313" key="3">
    <source>
        <dbReference type="Proteomes" id="UP000523079"/>
    </source>
</evidence>
<organism evidence="2 3">
    <name type="scientific">Microlunatus kandeliicorticis</name>
    <dbReference type="NCBI Taxonomy" id="1759536"/>
    <lineage>
        <taxon>Bacteria</taxon>
        <taxon>Bacillati</taxon>
        <taxon>Actinomycetota</taxon>
        <taxon>Actinomycetes</taxon>
        <taxon>Propionibacteriales</taxon>
        <taxon>Propionibacteriaceae</taxon>
        <taxon>Microlunatus</taxon>
    </lineage>
</organism>
<dbReference type="RefSeq" id="WP_182561541.1">
    <property type="nucleotide sequence ID" value="NZ_JACGWT010000006.1"/>
</dbReference>
<evidence type="ECO:0000313" key="2">
    <source>
        <dbReference type="EMBL" id="MBA8795944.1"/>
    </source>
</evidence>
<keyword evidence="2" id="KW-0808">Transferase</keyword>
<feature type="domain" description="N-acetyltransferase" evidence="1">
    <location>
        <begin position="27"/>
        <end position="181"/>
    </location>
</feature>
<sequence length="186" mass="20286">MPAEIEPVVDPRAVVGTPQPILVDGSLALRPWRVSDVGSLVTAYADPAIRHWHTRTMDADEARAWVASEQAAWQEARRASWAVEQETLFAGRMTLRLNLAGGTAEAAYWTVPTARGRGVAPRALEAAVAWAFRTGFHRVELQHSTRNEPSCRVALSVGFAAEGTRRAAGLHADGWHDMHLHGRVGP</sequence>
<dbReference type="GO" id="GO:0008999">
    <property type="term" value="F:protein-N-terminal-alanine acetyltransferase activity"/>
    <property type="evidence" value="ECO:0007669"/>
    <property type="project" value="TreeGrafter"/>
</dbReference>
<keyword evidence="3" id="KW-1185">Reference proteome</keyword>
<accession>A0A7W3P7E5</accession>
<dbReference type="SUPFAM" id="SSF55729">
    <property type="entry name" value="Acyl-CoA N-acyltransferases (Nat)"/>
    <property type="match status" value="1"/>
</dbReference>
<evidence type="ECO:0000259" key="1">
    <source>
        <dbReference type="PROSITE" id="PS51186"/>
    </source>
</evidence>
<dbReference type="GO" id="GO:0005737">
    <property type="term" value="C:cytoplasm"/>
    <property type="evidence" value="ECO:0007669"/>
    <property type="project" value="TreeGrafter"/>
</dbReference>
<dbReference type="InterPro" id="IPR000182">
    <property type="entry name" value="GNAT_dom"/>
</dbReference>
<dbReference type="PANTHER" id="PTHR43441">
    <property type="entry name" value="RIBOSOMAL-PROTEIN-SERINE ACETYLTRANSFERASE"/>
    <property type="match status" value="1"/>
</dbReference>
<protein>
    <submittedName>
        <fullName evidence="2">RimJ/RimL family protein N-acetyltransferase</fullName>
    </submittedName>
</protein>
<comment type="caution">
    <text evidence="2">The sequence shown here is derived from an EMBL/GenBank/DDBJ whole genome shotgun (WGS) entry which is preliminary data.</text>
</comment>
<dbReference type="GO" id="GO:1990189">
    <property type="term" value="F:protein N-terminal-serine acetyltransferase activity"/>
    <property type="evidence" value="ECO:0007669"/>
    <property type="project" value="TreeGrafter"/>
</dbReference>
<dbReference type="PANTHER" id="PTHR43441:SF10">
    <property type="entry name" value="ACETYLTRANSFERASE"/>
    <property type="match status" value="1"/>
</dbReference>
<dbReference type="Pfam" id="PF13302">
    <property type="entry name" value="Acetyltransf_3"/>
    <property type="match status" value="1"/>
</dbReference>
<dbReference type="AlphaFoldDB" id="A0A7W3P7E5"/>
<name>A0A7W3P7E5_9ACTN</name>
<dbReference type="InterPro" id="IPR016181">
    <property type="entry name" value="Acyl_CoA_acyltransferase"/>
</dbReference>
<gene>
    <name evidence="2" type="ORF">FHX74_003585</name>
</gene>
<dbReference type="CDD" id="cd04301">
    <property type="entry name" value="NAT_SF"/>
    <property type="match status" value="1"/>
</dbReference>
<dbReference type="InterPro" id="IPR051908">
    <property type="entry name" value="Ribosomal_N-acetyltransferase"/>
</dbReference>